<dbReference type="GO" id="GO:0005739">
    <property type="term" value="C:mitochondrion"/>
    <property type="evidence" value="ECO:0007669"/>
    <property type="project" value="UniProtKB-SubCell"/>
</dbReference>
<accession>A0A7S3T1A9</accession>
<comment type="cofactor">
    <cofactor evidence="1 10">
        <name>FAD</name>
        <dbReference type="ChEBI" id="CHEBI:57692"/>
    </cofactor>
</comment>
<evidence type="ECO:0000256" key="4">
    <source>
        <dbReference type="ARBA" id="ARBA00022630"/>
    </source>
</evidence>
<organism evidence="12">
    <name type="scientific">Strombidinopsis acuminata</name>
    <dbReference type="NCBI Taxonomy" id="141414"/>
    <lineage>
        <taxon>Eukaryota</taxon>
        <taxon>Sar</taxon>
        <taxon>Alveolata</taxon>
        <taxon>Ciliophora</taxon>
        <taxon>Intramacronucleata</taxon>
        <taxon>Spirotrichea</taxon>
        <taxon>Choreotrichia</taxon>
        <taxon>Choreotrichida</taxon>
        <taxon>Strombidinopsidae</taxon>
        <taxon>Strombidinopsis</taxon>
    </lineage>
</organism>
<comment type="subcellular location">
    <subcellularLocation>
        <location evidence="2">Mitochondrion</location>
    </subcellularLocation>
</comment>
<dbReference type="GO" id="GO:0090524">
    <property type="term" value="F:cytochrome-b5 reductase activity, acting on NADH"/>
    <property type="evidence" value="ECO:0007669"/>
    <property type="project" value="UniProtKB-EC"/>
</dbReference>
<protein>
    <recommendedName>
        <fullName evidence="11">Oxidoreductase FAD/NAD(P)-binding domain-containing protein</fullName>
    </recommendedName>
</protein>
<dbReference type="InterPro" id="IPR039261">
    <property type="entry name" value="FNR_nucleotide-bd"/>
</dbReference>
<dbReference type="InterPro" id="IPR001709">
    <property type="entry name" value="Flavoprot_Pyr_Nucl_cyt_Rdtase"/>
</dbReference>
<evidence type="ECO:0000256" key="1">
    <source>
        <dbReference type="ARBA" id="ARBA00001974"/>
    </source>
</evidence>
<dbReference type="InterPro" id="IPR001433">
    <property type="entry name" value="OxRdtase_FAD/NAD-bd"/>
</dbReference>
<comment type="similarity">
    <text evidence="3">Belongs to the flavoprotein pyridine nucleotide cytochrome reductase family.</text>
</comment>
<keyword evidence="7" id="KW-0520">NAD</keyword>
<comment type="catalytic activity">
    <reaction evidence="9">
        <text>2 Fe(III)-[cytochrome b5] + NADH = 2 Fe(II)-[cytochrome b5] + NAD(+) + H(+)</text>
        <dbReference type="Rhea" id="RHEA:46680"/>
        <dbReference type="Rhea" id="RHEA-COMP:10438"/>
        <dbReference type="Rhea" id="RHEA-COMP:10439"/>
        <dbReference type="ChEBI" id="CHEBI:15378"/>
        <dbReference type="ChEBI" id="CHEBI:29033"/>
        <dbReference type="ChEBI" id="CHEBI:29034"/>
        <dbReference type="ChEBI" id="CHEBI:57540"/>
        <dbReference type="ChEBI" id="CHEBI:57945"/>
        <dbReference type="EC" id="1.6.2.2"/>
    </reaction>
</comment>
<evidence type="ECO:0000256" key="6">
    <source>
        <dbReference type="ARBA" id="ARBA00023002"/>
    </source>
</evidence>
<evidence type="ECO:0000256" key="5">
    <source>
        <dbReference type="ARBA" id="ARBA00022827"/>
    </source>
</evidence>
<dbReference type="Gene3D" id="3.40.50.80">
    <property type="entry name" value="Nucleotide-binding domain of ferredoxin-NADP reductase (FNR) module"/>
    <property type="match status" value="1"/>
</dbReference>
<dbReference type="SUPFAM" id="SSF52343">
    <property type="entry name" value="Ferredoxin reductase-like, C-terminal NADP-linked domain"/>
    <property type="match status" value="1"/>
</dbReference>
<name>A0A7S3T1A9_9SPIT</name>
<dbReference type="AlphaFoldDB" id="A0A7S3T1A9"/>
<feature type="binding site" evidence="10">
    <location>
        <position position="44"/>
    </location>
    <ligand>
        <name>FAD</name>
        <dbReference type="ChEBI" id="CHEBI:57692"/>
    </ligand>
</feature>
<proteinExistence type="inferred from homology"/>
<dbReference type="PRINTS" id="PR00371">
    <property type="entry name" value="FPNCR"/>
</dbReference>
<evidence type="ECO:0000256" key="8">
    <source>
        <dbReference type="ARBA" id="ARBA00023128"/>
    </source>
</evidence>
<dbReference type="PANTHER" id="PTHR19370">
    <property type="entry name" value="NADH-CYTOCHROME B5 REDUCTASE"/>
    <property type="match status" value="1"/>
</dbReference>
<feature type="domain" description="Oxidoreductase FAD/NAD(P)-binding" evidence="11">
    <location>
        <begin position="36"/>
        <end position="142"/>
    </location>
</feature>
<evidence type="ECO:0000256" key="2">
    <source>
        <dbReference type="ARBA" id="ARBA00004173"/>
    </source>
</evidence>
<evidence type="ECO:0000256" key="7">
    <source>
        <dbReference type="ARBA" id="ARBA00023027"/>
    </source>
</evidence>
<keyword evidence="6" id="KW-0560">Oxidoreductase</keyword>
<dbReference type="CDD" id="cd06183">
    <property type="entry name" value="cyt_b5_reduct_like"/>
    <property type="match status" value="1"/>
</dbReference>
<sequence length="158" mass="17772">MFESPVGGYAKIRYLGNGEFKKMKVEQPCKYTKLGFIAGGSGITPCFSVMQSSIKAGEKCITEMGLLFSNKTEGDILIKDEIEQLQKIRTDLKVAHTLTRQENVPEGMFKGRITREMIEKTMPAPSDETLIWICGPGPLREHLEKILFEMGYTESMLN</sequence>
<dbReference type="Pfam" id="PF00175">
    <property type="entry name" value="NAD_binding_1"/>
    <property type="match status" value="1"/>
</dbReference>
<keyword evidence="5 10" id="KW-0274">FAD</keyword>
<gene>
    <name evidence="12" type="ORF">SACU0126_LOCUS20286</name>
</gene>
<reference evidence="12" key="1">
    <citation type="submission" date="2021-01" db="EMBL/GenBank/DDBJ databases">
        <authorList>
            <person name="Corre E."/>
            <person name="Pelletier E."/>
            <person name="Niang G."/>
            <person name="Scheremetjew M."/>
            <person name="Finn R."/>
            <person name="Kale V."/>
            <person name="Holt S."/>
            <person name="Cochrane G."/>
            <person name="Meng A."/>
            <person name="Brown T."/>
            <person name="Cohen L."/>
        </authorList>
    </citation>
    <scope>NUCLEOTIDE SEQUENCE</scope>
    <source>
        <strain evidence="12">SPMC142</strain>
    </source>
</reference>
<dbReference type="InterPro" id="IPR001834">
    <property type="entry name" value="CBR-like"/>
</dbReference>
<keyword evidence="4 10" id="KW-0285">Flavoprotein</keyword>
<evidence type="ECO:0000259" key="11">
    <source>
        <dbReference type="Pfam" id="PF00175"/>
    </source>
</evidence>
<evidence type="ECO:0000313" key="12">
    <source>
        <dbReference type="EMBL" id="CAE0569769.1"/>
    </source>
</evidence>
<dbReference type="EMBL" id="HBIQ01063824">
    <property type="protein sequence ID" value="CAE0569769.1"/>
    <property type="molecule type" value="Transcribed_RNA"/>
</dbReference>
<keyword evidence="8" id="KW-0496">Mitochondrion</keyword>
<dbReference type="PRINTS" id="PR00406">
    <property type="entry name" value="CYTB5RDTASE"/>
</dbReference>
<evidence type="ECO:0000256" key="9">
    <source>
        <dbReference type="ARBA" id="ARBA00047682"/>
    </source>
</evidence>
<dbReference type="PANTHER" id="PTHR19370:SF171">
    <property type="entry name" value="NADH-CYTOCHROME B5 REDUCTASE 2"/>
    <property type="match status" value="1"/>
</dbReference>
<evidence type="ECO:0000256" key="3">
    <source>
        <dbReference type="ARBA" id="ARBA00006105"/>
    </source>
</evidence>
<evidence type="ECO:0000256" key="10">
    <source>
        <dbReference type="PIRSR" id="PIRSR601834-1"/>
    </source>
</evidence>